<dbReference type="Gene3D" id="3.40.50.2300">
    <property type="match status" value="2"/>
</dbReference>
<dbReference type="Gene3D" id="3.30.70.270">
    <property type="match status" value="1"/>
</dbReference>
<name>A0AAE3IIV8_9FIRM</name>
<dbReference type="NCBIfam" id="TIGR00254">
    <property type="entry name" value="GGDEF"/>
    <property type="match status" value="1"/>
</dbReference>
<feature type="domain" description="GGDEF" evidence="4">
    <location>
        <begin position="643"/>
        <end position="778"/>
    </location>
</feature>
<dbReference type="SUPFAM" id="SSF53822">
    <property type="entry name" value="Periplasmic binding protein-like I"/>
    <property type="match status" value="1"/>
</dbReference>
<dbReference type="EMBL" id="JAOQJZ010000010">
    <property type="protein sequence ID" value="MCU6706224.1"/>
    <property type="molecule type" value="Genomic_DNA"/>
</dbReference>
<dbReference type="GO" id="GO:0003700">
    <property type="term" value="F:DNA-binding transcription factor activity"/>
    <property type="evidence" value="ECO:0007669"/>
    <property type="project" value="TreeGrafter"/>
</dbReference>
<evidence type="ECO:0000313" key="5">
    <source>
        <dbReference type="EMBL" id="MCU6706224.1"/>
    </source>
</evidence>
<comment type="caution">
    <text evidence="5">The sequence shown here is derived from an EMBL/GenBank/DDBJ whole genome shotgun (WGS) entry which is preliminary data.</text>
</comment>
<protein>
    <submittedName>
        <fullName evidence="5">GGDEF domain-containing protein</fullName>
    </submittedName>
</protein>
<dbReference type="InterPro" id="IPR029787">
    <property type="entry name" value="Nucleotide_cyclase"/>
</dbReference>
<sequence>MMNDTAKRRRIKIGLLVSHLEDDFDDAVAEGAMIGAEQCDADLVIFPGRYIDGVYADKLRTVYEYQYNTLFDMAAANKFDVLLVLIGTLGTYLDNEHKVQFLKKFAGTPVITITAHIDGYPCIMLDNRTGMKEAIEHLIKVHGCKKIGMVSGPKTSDDALERLDVYKETLEENGIIYDEKRVAYGNFSKFCVDEVGKLIDDNPELEAIVFANDQMAIAGYKAMEERGIRPGKDILVTGFDDDPVAEELNPHLTTVKADPSELGYHAVQEAVNYVVNKAINNDKISSEMVRRNSCGCQGNSKLKTISFGRISDDPEAFARRMSQFLFNKYSASETTAKMRENYVKIIYALDDYAREENLDNEIKKDKVLEMVSTLASEEFFRFVNVDELYASVEYIQQKLISRFDNVEKHLKLNQTFIQIYKILAERNANYCKEKLEDNEFLAWQANSITRDMLVFEAYDDRAYETVVDKLMRLHMESSFLFSFEPAIIHFGTDKWQPPEYMYLKAYHNGSDAIQLPHEEQAVKYTELLSNKYLPTDRRYTLVVSPLFSNEEHYGILMCEIKHEYFNYLQSVTVQLCAALKIITLMKQQAVTQKQLKKSLIEIKENNELLRDLSRQDALTGCYNRRGFFEELRKRLSNDKNEGEKAIMVFADLDCLKTINDKFGHEEGDFAILSAAKILKHSFGNSEIVGRIGGDEFVVCAFLDNAIDIPSMRNHIEAVTREYNIKYAADKPYIIHTSVGVYPFVCSATLEIGELLSHADILLYEEKKHKRSILKSDYE</sequence>
<dbReference type="InterPro" id="IPR046335">
    <property type="entry name" value="LacI/GalR-like_sensor"/>
</dbReference>
<accession>A0AAE3IIV8</accession>
<dbReference type="InterPro" id="IPR028082">
    <property type="entry name" value="Peripla_BP_I"/>
</dbReference>
<dbReference type="RefSeq" id="WP_195221794.1">
    <property type="nucleotide sequence ID" value="NZ_JAOQJZ010000010.1"/>
</dbReference>
<reference evidence="5 6" key="1">
    <citation type="journal article" date="2021" name="ISME Commun">
        <title>Automated analysis of genomic sequences facilitates high-throughput and comprehensive description of bacteria.</title>
        <authorList>
            <person name="Hitch T.C.A."/>
        </authorList>
    </citation>
    <scope>NUCLEOTIDE SEQUENCE [LARGE SCALE GENOMIC DNA]</scope>
    <source>
        <strain evidence="5 6">Sanger_31</strain>
    </source>
</reference>
<dbReference type="CDD" id="cd01949">
    <property type="entry name" value="GGDEF"/>
    <property type="match status" value="1"/>
</dbReference>
<dbReference type="AlphaFoldDB" id="A0AAE3IIV8"/>
<dbReference type="SUPFAM" id="SSF55073">
    <property type="entry name" value="Nucleotide cyclase"/>
    <property type="match status" value="1"/>
</dbReference>
<dbReference type="SMART" id="SM00267">
    <property type="entry name" value="GGDEF"/>
    <property type="match status" value="1"/>
</dbReference>
<dbReference type="InterPro" id="IPR043128">
    <property type="entry name" value="Rev_trsase/Diguanyl_cyclase"/>
</dbReference>
<keyword evidence="3" id="KW-0804">Transcription</keyword>
<evidence type="ECO:0000256" key="2">
    <source>
        <dbReference type="ARBA" id="ARBA00023125"/>
    </source>
</evidence>
<evidence type="ECO:0000256" key="3">
    <source>
        <dbReference type="ARBA" id="ARBA00023163"/>
    </source>
</evidence>
<gene>
    <name evidence="5" type="ORF">OCV57_09845</name>
</gene>
<evidence type="ECO:0000313" key="6">
    <source>
        <dbReference type="Proteomes" id="UP001208131"/>
    </source>
</evidence>
<dbReference type="InterPro" id="IPR000160">
    <property type="entry name" value="GGDEF_dom"/>
</dbReference>
<dbReference type="PANTHER" id="PTHR30146:SF24">
    <property type="entry name" value="XYLOSE OPERON REGULATORY PROTEIN"/>
    <property type="match status" value="1"/>
</dbReference>
<proteinExistence type="predicted"/>
<dbReference type="PROSITE" id="PS50887">
    <property type="entry name" value="GGDEF"/>
    <property type="match status" value="1"/>
</dbReference>
<dbReference type="GO" id="GO:0000976">
    <property type="term" value="F:transcription cis-regulatory region binding"/>
    <property type="evidence" value="ECO:0007669"/>
    <property type="project" value="TreeGrafter"/>
</dbReference>
<dbReference type="Proteomes" id="UP001208131">
    <property type="component" value="Unassembled WGS sequence"/>
</dbReference>
<keyword evidence="6" id="KW-1185">Reference proteome</keyword>
<evidence type="ECO:0000259" key="4">
    <source>
        <dbReference type="PROSITE" id="PS50887"/>
    </source>
</evidence>
<dbReference type="PANTHER" id="PTHR30146">
    <property type="entry name" value="LACI-RELATED TRANSCRIPTIONAL REPRESSOR"/>
    <property type="match status" value="1"/>
</dbReference>
<keyword evidence="1" id="KW-0805">Transcription regulation</keyword>
<dbReference type="Pfam" id="PF13377">
    <property type="entry name" value="Peripla_BP_3"/>
    <property type="match status" value="1"/>
</dbReference>
<evidence type="ECO:0000256" key="1">
    <source>
        <dbReference type="ARBA" id="ARBA00023015"/>
    </source>
</evidence>
<keyword evidence="2" id="KW-0238">DNA-binding</keyword>
<dbReference type="Pfam" id="PF00990">
    <property type="entry name" value="GGDEF"/>
    <property type="match status" value="1"/>
</dbReference>
<dbReference type="CDD" id="cd06267">
    <property type="entry name" value="PBP1_LacI_sugar_binding-like"/>
    <property type="match status" value="1"/>
</dbReference>
<organism evidence="5 6">
    <name type="scientific">Hominimerdicola aceti</name>
    <dbReference type="NCBI Taxonomy" id="2981726"/>
    <lineage>
        <taxon>Bacteria</taxon>
        <taxon>Bacillati</taxon>
        <taxon>Bacillota</taxon>
        <taxon>Clostridia</taxon>
        <taxon>Eubacteriales</taxon>
        <taxon>Oscillospiraceae</taxon>
        <taxon>Hominimerdicola</taxon>
    </lineage>
</organism>